<evidence type="ECO:0000256" key="1">
    <source>
        <dbReference type="ARBA" id="ARBA00005953"/>
    </source>
</evidence>
<dbReference type="GO" id="GO:0016787">
    <property type="term" value="F:hydrolase activity"/>
    <property type="evidence" value="ECO:0007669"/>
    <property type="project" value="UniProtKB-KW"/>
</dbReference>
<sequence>MMQKFSLELTIQKEDIDDLNHVNNAVYVKWMNDVAKTHWTLLSKNHDLDDYIWVVSRHEIDYKSEAFFGDKITAKTWVGETRGVTSERFIEFYKNEVLLAKAKTIWVLLDAKSFRPVRIRENILKVLEPFK</sequence>
<comment type="caution">
    <text evidence="3">The sequence shown here is derived from an EMBL/GenBank/DDBJ whole genome shotgun (WGS) entry which is preliminary data.</text>
</comment>
<dbReference type="RefSeq" id="WP_377410266.1">
    <property type="nucleotide sequence ID" value="NZ_JBHSCY010000002.1"/>
</dbReference>
<dbReference type="Gene3D" id="3.10.129.10">
    <property type="entry name" value="Hotdog Thioesterase"/>
    <property type="match status" value="1"/>
</dbReference>
<gene>
    <name evidence="3" type="ORF">ACFOWD_10130</name>
</gene>
<dbReference type="InterPro" id="IPR029069">
    <property type="entry name" value="HotDog_dom_sf"/>
</dbReference>
<comment type="similarity">
    <text evidence="1">Belongs to the 4-hydroxybenzoyl-CoA thioesterase family.</text>
</comment>
<evidence type="ECO:0000313" key="4">
    <source>
        <dbReference type="Proteomes" id="UP001595826"/>
    </source>
</evidence>
<dbReference type="CDD" id="cd00586">
    <property type="entry name" value="4HBT"/>
    <property type="match status" value="1"/>
</dbReference>
<keyword evidence="4" id="KW-1185">Reference proteome</keyword>
<dbReference type="EC" id="3.1.2.-" evidence="3"/>
<dbReference type="Proteomes" id="UP001595826">
    <property type="component" value="Unassembled WGS sequence"/>
</dbReference>
<protein>
    <submittedName>
        <fullName evidence="3">Acyl-CoA thioesterase</fullName>
        <ecNumber evidence="3">3.1.2.-</ecNumber>
    </submittedName>
</protein>
<reference evidence="4" key="1">
    <citation type="journal article" date="2019" name="Int. J. Syst. Evol. Microbiol.">
        <title>The Global Catalogue of Microorganisms (GCM) 10K type strain sequencing project: providing services to taxonomists for standard genome sequencing and annotation.</title>
        <authorList>
            <consortium name="The Broad Institute Genomics Platform"/>
            <consortium name="The Broad Institute Genome Sequencing Center for Infectious Disease"/>
            <person name="Wu L."/>
            <person name="Ma J."/>
        </authorList>
    </citation>
    <scope>NUCLEOTIDE SEQUENCE [LARGE SCALE GENOMIC DNA]</scope>
    <source>
        <strain evidence="4">CECT 8655</strain>
    </source>
</reference>
<dbReference type="SUPFAM" id="SSF54637">
    <property type="entry name" value="Thioesterase/thiol ester dehydrase-isomerase"/>
    <property type="match status" value="1"/>
</dbReference>
<dbReference type="PANTHER" id="PTHR31793:SF27">
    <property type="entry name" value="NOVEL THIOESTERASE SUPERFAMILY DOMAIN AND SAPOSIN A-TYPE DOMAIN CONTAINING PROTEIN (0610012H03RIK)"/>
    <property type="match status" value="1"/>
</dbReference>
<dbReference type="Pfam" id="PF13279">
    <property type="entry name" value="4HBT_2"/>
    <property type="match status" value="1"/>
</dbReference>
<dbReference type="EMBL" id="JBHSCY010000002">
    <property type="protein sequence ID" value="MFC4269264.1"/>
    <property type="molecule type" value="Genomic_DNA"/>
</dbReference>
<organism evidence="3 4">
    <name type="scientific">Polaribacter marinivivus</name>
    <dbReference type="NCBI Taxonomy" id="1524260"/>
    <lineage>
        <taxon>Bacteria</taxon>
        <taxon>Pseudomonadati</taxon>
        <taxon>Bacteroidota</taxon>
        <taxon>Flavobacteriia</taxon>
        <taxon>Flavobacteriales</taxon>
        <taxon>Flavobacteriaceae</taxon>
    </lineage>
</organism>
<keyword evidence="2 3" id="KW-0378">Hydrolase</keyword>
<dbReference type="InterPro" id="IPR050563">
    <property type="entry name" value="4-hydroxybenzoyl-CoA_TE"/>
</dbReference>
<accession>A0ABV8RD17</accession>
<evidence type="ECO:0000313" key="3">
    <source>
        <dbReference type="EMBL" id="MFC4269264.1"/>
    </source>
</evidence>
<evidence type="ECO:0000256" key="2">
    <source>
        <dbReference type="ARBA" id="ARBA00022801"/>
    </source>
</evidence>
<dbReference type="PANTHER" id="PTHR31793">
    <property type="entry name" value="4-HYDROXYBENZOYL-COA THIOESTERASE FAMILY MEMBER"/>
    <property type="match status" value="1"/>
</dbReference>
<name>A0ABV8RD17_9FLAO</name>
<proteinExistence type="inferred from homology"/>